<accession>A0A7C8PRQ9</accession>
<comment type="caution">
    <text evidence="1">The sequence shown here is derived from an EMBL/GenBank/DDBJ whole genome shotgun (WGS) entry which is preliminary data.</text>
</comment>
<protein>
    <submittedName>
        <fullName evidence="1">Uncharacterized protein</fullName>
    </submittedName>
</protein>
<organism evidence="1 2">
    <name type="scientific">Orbilia oligospora</name>
    <name type="common">Nematode-trapping fungus</name>
    <name type="synonym">Arthrobotrys oligospora</name>
    <dbReference type="NCBI Taxonomy" id="2813651"/>
    <lineage>
        <taxon>Eukaryota</taxon>
        <taxon>Fungi</taxon>
        <taxon>Dikarya</taxon>
        <taxon>Ascomycota</taxon>
        <taxon>Pezizomycotina</taxon>
        <taxon>Orbiliomycetes</taxon>
        <taxon>Orbiliales</taxon>
        <taxon>Orbiliaceae</taxon>
        <taxon>Orbilia</taxon>
    </lineage>
</organism>
<sequence length="254" mass="28370">MICAALDMTSLAFRRTISPSIHISSSSFSSLSSYSFRYSCQRSITQAHQEAKQRASPSHLISAQTHSNHLYCLPGRKIPVRHDTNLAFQPTLIARHFSKSRSIKMSDQDYEAFLNKANKDYSAPSTNTAPQKEEEFISAAAHQALRAIGERWYTSDSDEPFTDVTFGWEGDALPDEAEFGELVGLEVSEKMPYEEWDVTGSYDDVTSAIQEAAGGSAPEVYRVEENYTKKWYYVLALDKASKKLVGLKALAIES</sequence>
<dbReference type="PANTHER" id="PTHR42093">
    <property type="match status" value="1"/>
</dbReference>
<proteinExistence type="predicted"/>
<evidence type="ECO:0000313" key="2">
    <source>
        <dbReference type="Proteomes" id="UP000297595"/>
    </source>
</evidence>
<dbReference type="AlphaFoldDB" id="A0A7C8PRQ9"/>
<dbReference type="EMBL" id="SOZJ01000005">
    <property type="protein sequence ID" value="TGJ66371.1"/>
    <property type="molecule type" value="Genomic_DNA"/>
</dbReference>
<gene>
    <name evidence="1" type="ORF">EYR41_008013</name>
</gene>
<dbReference type="Proteomes" id="UP000297595">
    <property type="component" value="Unassembled WGS sequence"/>
</dbReference>
<dbReference type="InterPro" id="IPR056539">
    <property type="entry name" value="NuiA-like"/>
</dbReference>
<dbReference type="PANTHER" id="PTHR42093:SF1">
    <property type="match status" value="1"/>
</dbReference>
<dbReference type="Pfam" id="PF23151">
    <property type="entry name" value="NuiA_2"/>
    <property type="match status" value="1"/>
</dbReference>
<evidence type="ECO:0000313" key="1">
    <source>
        <dbReference type="EMBL" id="TGJ66371.1"/>
    </source>
</evidence>
<reference evidence="1 2" key="1">
    <citation type="submission" date="2019-03" db="EMBL/GenBank/DDBJ databases">
        <title>Nematode-trapping fungi genome.</title>
        <authorList>
            <person name="Vidal-Diez De Ulzurrun G."/>
        </authorList>
    </citation>
    <scope>NUCLEOTIDE SEQUENCE [LARGE SCALE GENOMIC DNA]</scope>
    <source>
        <strain evidence="1 2">TWF154</strain>
    </source>
</reference>
<dbReference type="OrthoDB" id="5366485at2759"/>
<name>A0A7C8PRQ9_ORBOL</name>